<keyword evidence="4 6" id="KW-0975">Bacterial flagellum</keyword>
<comment type="subunit">
    <text evidence="6">The basal body constitutes a major portion of the flagellar organelle and consists of a number of rings mounted on a central rod.</text>
</comment>
<evidence type="ECO:0000256" key="5">
    <source>
        <dbReference type="ARBA" id="ARBA00024934"/>
    </source>
</evidence>
<dbReference type="GO" id="GO:0071978">
    <property type="term" value="P:bacterial-type flagellum-dependent swarming motility"/>
    <property type="evidence" value="ECO:0007669"/>
    <property type="project" value="TreeGrafter"/>
</dbReference>
<dbReference type="PIRSF" id="PIRSF002889">
    <property type="entry name" value="Rod_FlgB"/>
    <property type="match status" value="1"/>
</dbReference>
<feature type="domain" description="Flagellar basal body rod protein N-terminal" evidence="7">
    <location>
        <begin position="21"/>
        <end position="39"/>
    </location>
</feature>
<comment type="caution">
    <text evidence="8">The sequence shown here is derived from an EMBL/GenBank/DDBJ whole genome shotgun (WGS) entry which is preliminary data.</text>
</comment>
<keyword evidence="8" id="KW-0282">Flagellum</keyword>
<evidence type="ECO:0000313" key="8">
    <source>
        <dbReference type="EMBL" id="KKO18275.1"/>
    </source>
</evidence>
<comment type="similarity">
    <text evidence="2 6">Belongs to the flagella basal body rod proteins family.</text>
</comment>
<keyword evidence="9" id="KW-1185">Reference proteome</keyword>
<evidence type="ECO:0000259" key="7">
    <source>
        <dbReference type="Pfam" id="PF00460"/>
    </source>
</evidence>
<reference evidence="8 9" key="1">
    <citation type="journal article" date="2013" name="BMC Microbiol.">
        <title>Identification of the type II cytochrome c maturation pathway in anammox bacteria by comparative genomics.</title>
        <authorList>
            <person name="Ferousi C."/>
            <person name="Speth D.R."/>
            <person name="Reimann J."/>
            <person name="Op den Camp H.J."/>
            <person name="Allen J.W."/>
            <person name="Keltjens J.T."/>
            <person name="Jetten M.S."/>
        </authorList>
    </citation>
    <scope>NUCLEOTIDE SEQUENCE [LARGE SCALE GENOMIC DNA]</scope>
    <source>
        <strain evidence="8">RU1</strain>
    </source>
</reference>
<evidence type="ECO:0000256" key="3">
    <source>
        <dbReference type="ARBA" id="ARBA00014376"/>
    </source>
</evidence>
<evidence type="ECO:0000256" key="1">
    <source>
        <dbReference type="ARBA" id="ARBA00004117"/>
    </source>
</evidence>
<comment type="function">
    <text evidence="5 6">Structural component of flagellum, the bacterial motility apparatus. Part of the rod structure of flagellar basal body.</text>
</comment>
<dbReference type="InterPro" id="IPR006300">
    <property type="entry name" value="FlgB"/>
</dbReference>
<dbReference type="GO" id="GO:0030694">
    <property type="term" value="C:bacterial-type flagellum basal body, rod"/>
    <property type="evidence" value="ECO:0007669"/>
    <property type="project" value="InterPro"/>
</dbReference>
<accession>A0A0M2URL0</accession>
<keyword evidence="8" id="KW-0966">Cell projection</keyword>
<protein>
    <recommendedName>
        <fullName evidence="3 6">Flagellar basal body rod protein FlgB</fullName>
    </recommendedName>
</protein>
<dbReference type="AlphaFoldDB" id="A0A0M2URL0"/>
<keyword evidence="8" id="KW-0969">Cilium</keyword>
<gene>
    <name evidence="8" type="primary">flgB</name>
    <name evidence="8" type="ORF">BROFUL_03002</name>
</gene>
<dbReference type="PANTHER" id="PTHR30435">
    <property type="entry name" value="FLAGELLAR PROTEIN"/>
    <property type="match status" value="1"/>
</dbReference>
<comment type="subcellular location">
    <subcellularLocation>
        <location evidence="1 6">Bacterial flagellum basal body</location>
    </subcellularLocation>
</comment>
<evidence type="ECO:0000313" key="9">
    <source>
        <dbReference type="Proteomes" id="UP000034954"/>
    </source>
</evidence>
<dbReference type="PATRIC" id="fig|380242.3.peg.3709"/>
<dbReference type="InterPro" id="IPR001444">
    <property type="entry name" value="Flag_bb_rod_N"/>
</dbReference>
<evidence type="ECO:0000256" key="4">
    <source>
        <dbReference type="ARBA" id="ARBA00023143"/>
    </source>
</evidence>
<evidence type="ECO:0000256" key="2">
    <source>
        <dbReference type="ARBA" id="ARBA00009677"/>
    </source>
</evidence>
<dbReference type="Pfam" id="PF00460">
    <property type="entry name" value="Flg_bb_rod"/>
    <property type="match status" value="1"/>
</dbReference>
<dbReference type="NCBIfam" id="TIGR01396">
    <property type="entry name" value="FlgB"/>
    <property type="match status" value="1"/>
</dbReference>
<organism evidence="8 9">
    <name type="scientific">Candidatus Brocadia fulgida</name>
    <dbReference type="NCBI Taxonomy" id="380242"/>
    <lineage>
        <taxon>Bacteria</taxon>
        <taxon>Pseudomonadati</taxon>
        <taxon>Planctomycetota</taxon>
        <taxon>Candidatus Brocadiia</taxon>
        <taxon>Candidatus Brocadiales</taxon>
        <taxon>Candidatus Brocadiaceae</taxon>
        <taxon>Candidatus Brocadia</taxon>
    </lineage>
</organism>
<dbReference type="PANTHER" id="PTHR30435:SF12">
    <property type="entry name" value="FLAGELLAR BASAL BODY ROD PROTEIN FLGB"/>
    <property type="match status" value="1"/>
</dbReference>
<evidence type="ECO:0000256" key="6">
    <source>
        <dbReference type="PIRNR" id="PIRNR002889"/>
    </source>
</evidence>
<proteinExistence type="inferred from homology"/>
<dbReference type="Proteomes" id="UP000034954">
    <property type="component" value="Unassembled WGS sequence"/>
</dbReference>
<sequence>MITDVDKSISLLGKMLDVSAIKHKVIANNIANINTPGYKKMEVSFSDQLEKVLRDTSVDKFDTFQPKIVIAEKEKNETVRNDGNNVDVDKEISSLMKNTLSYNIYSQLLAKKMELVKSAIENSRV</sequence>
<dbReference type="EMBL" id="LAQJ01000282">
    <property type="protein sequence ID" value="KKO18275.1"/>
    <property type="molecule type" value="Genomic_DNA"/>
</dbReference>
<name>A0A0M2URL0_9BACT</name>